<dbReference type="FunFam" id="3.40.630.10:FF:000018">
    <property type="entry name" value="Aminoacyl-histidine dipeptidase PepD"/>
    <property type="match status" value="1"/>
</dbReference>
<dbReference type="InterPro" id="IPR001160">
    <property type="entry name" value="Peptidase_M20C"/>
</dbReference>
<dbReference type="InterPro" id="IPR002933">
    <property type="entry name" value="Peptidase_M20"/>
</dbReference>
<dbReference type="Pfam" id="PF07687">
    <property type="entry name" value="M20_dimer"/>
    <property type="match status" value="1"/>
</dbReference>
<keyword evidence="2" id="KW-0645">Protease</keyword>
<dbReference type="AlphaFoldDB" id="A0AAE4MJC0"/>
<evidence type="ECO:0000313" key="3">
    <source>
        <dbReference type="Proteomes" id="UP001271789"/>
    </source>
</evidence>
<dbReference type="PANTHER" id="PTHR43501">
    <property type="entry name" value="CYTOSOL NON-SPECIFIC DIPEPTIDASE"/>
    <property type="match status" value="1"/>
</dbReference>
<feature type="domain" description="Peptidase M20 dimerisation" evidence="1">
    <location>
        <begin position="172"/>
        <end position="235"/>
    </location>
</feature>
<protein>
    <submittedName>
        <fullName evidence="2">Cytosol non-specific dipeptidase</fullName>
        <ecNumber evidence="2">3.4.13.18</ecNumber>
    </submittedName>
</protein>
<comment type="caution">
    <text evidence="2">The sequence shown here is derived from an EMBL/GenBank/DDBJ whole genome shotgun (WGS) entry which is preliminary data.</text>
</comment>
<keyword evidence="2" id="KW-0224">Dipeptidase</keyword>
<gene>
    <name evidence="2" type="primary">pepD</name>
    <name evidence="2" type="ORF">MsAg5_08840</name>
</gene>
<evidence type="ECO:0000313" key="2">
    <source>
        <dbReference type="EMBL" id="MDV0447016.1"/>
    </source>
</evidence>
<dbReference type="RefSeq" id="WP_338099427.1">
    <property type="nucleotide sequence ID" value="NZ_JAWDKD010000018.1"/>
</dbReference>
<dbReference type="GO" id="GO:0006508">
    <property type="term" value="P:proteolysis"/>
    <property type="evidence" value="ECO:0007669"/>
    <property type="project" value="InterPro"/>
</dbReference>
<dbReference type="NCBIfam" id="TIGR01893">
    <property type="entry name" value="aa-his-dipept"/>
    <property type="match status" value="1"/>
</dbReference>
<dbReference type="Proteomes" id="UP001271789">
    <property type="component" value="Unassembled WGS sequence"/>
</dbReference>
<keyword evidence="2" id="KW-0378">Hydrolase</keyword>
<proteinExistence type="predicted"/>
<sequence length="480" mass="52283">MAVKRDKNNNVNMIVPASSGYENLETVVLQAHTDMVCEKNVGHPHDFSKDPIQLVYETIGGVRFVSASGTTLGADNGIGVAYALAAACGGIKHPPLELLLTTDEEEGLTGAQNLSPDFVSGRYLLNLDSETEGTIIIGCAGGVSVSLKKSFDPYFIDEKHAQPFSFYTIQISGLMGGHSGTDINKPRASANVIMAKMLETITGKIEDPELEFRLIDISGGSVHNAIAREAACTFMTDLPAGIIERCVSDFQSAVPSGLSYDEPDLKITLTKNSFRETVQRYEMPEKKNQVPVFTTKNTGRIIALLGSLPHGVFAMSDKIPDLVLASGNFAVVRSEFSANDDENSGNVKGKIKITYNLRSGNEAKLKEKTKDLMDIGKKYDFHASVFSSYKPWEPNLSAPLLKMCKNAYKETFHKEPAVSAIHAGLECGAFVRIYPGMQMVSLGPDIIDAHSPDEMLDLDSTARVWTFLKAILEKFDVQKV</sequence>
<dbReference type="PRINTS" id="PR00934">
    <property type="entry name" value="XHISDIPTASE"/>
</dbReference>
<dbReference type="InterPro" id="IPR011650">
    <property type="entry name" value="Peptidase_M20_dimer"/>
</dbReference>
<dbReference type="PIRSF" id="PIRSF016599">
    <property type="entry name" value="Xaa-His_dipept"/>
    <property type="match status" value="1"/>
</dbReference>
<dbReference type="SUPFAM" id="SSF53187">
    <property type="entry name" value="Zn-dependent exopeptidases"/>
    <property type="match status" value="1"/>
</dbReference>
<dbReference type="PANTHER" id="PTHR43501:SF1">
    <property type="entry name" value="CYTOSOL NON-SPECIFIC DIPEPTIDASE"/>
    <property type="match status" value="1"/>
</dbReference>
<dbReference type="Gene3D" id="3.40.630.10">
    <property type="entry name" value="Zn peptidases"/>
    <property type="match status" value="2"/>
</dbReference>
<dbReference type="GO" id="GO:0005829">
    <property type="term" value="C:cytosol"/>
    <property type="evidence" value="ECO:0007669"/>
    <property type="project" value="TreeGrafter"/>
</dbReference>
<dbReference type="EMBL" id="JAWDKD010000018">
    <property type="protein sequence ID" value="MDV0447016.1"/>
    <property type="molecule type" value="Genomic_DNA"/>
</dbReference>
<evidence type="ECO:0000259" key="1">
    <source>
        <dbReference type="Pfam" id="PF07687"/>
    </source>
</evidence>
<accession>A0AAE4MJC0</accession>
<organism evidence="2 3">
    <name type="scientific">Methanolapillus africanus</name>
    <dbReference type="NCBI Taxonomy" id="3028297"/>
    <lineage>
        <taxon>Archaea</taxon>
        <taxon>Methanobacteriati</taxon>
        <taxon>Methanobacteriota</taxon>
        <taxon>Stenosarchaea group</taxon>
        <taxon>Methanomicrobia</taxon>
        <taxon>Methanosarcinales</taxon>
        <taxon>Methanosarcinaceae</taxon>
        <taxon>Methanolapillus</taxon>
    </lineage>
</organism>
<reference evidence="2" key="1">
    <citation type="submission" date="2023-06" db="EMBL/GenBank/DDBJ databases">
        <title>Genome sequence of Methanosarcinaceae archaeon Ag5.</title>
        <authorList>
            <person name="Protasov E."/>
            <person name="Platt K."/>
            <person name="Poehlein A."/>
            <person name="Daniel R."/>
            <person name="Brune A."/>
        </authorList>
    </citation>
    <scope>NUCLEOTIDE SEQUENCE</scope>
    <source>
        <strain evidence="2">Ag5</strain>
    </source>
</reference>
<dbReference type="EC" id="3.4.13.18" evidence="2"/>
<dbReference type="Pfam" id="PF01546">
    <property type="entry name" value="Peptidase_M20"/>
    <property type="match status" value="1"/>
</dbReference>
<keyword evidence="3" id="KW-1185">Reference proteome</keyword>
<dbReference type="GO" id="GO:0070573">
    <property type="term" value="F:metallodipeptidase activity"/>
    <property type="evidence" value="ECO:0007669"/>
    <property type="project" value="TreeGrafter"/>
</dbReference>
<name>A0AAE4MJC0_9EURY</name>